<keyword evidence="5" id="KW-0560">Oxidoreductase</keyword>
<evidence type="ECO:0000259" key="8">
    <source>
        <dbReference type="PROSITE" id="PS51184"/>
    </source>
</evidence>
<comment type="subcellular location">
    <subcellularLocation>
        <location evidence="2">Nucleus</location>
    </subcellularLocation>
</comment>
<dbReference type="AlphaFoldDB" id="A0A8E0RXM1"/>
<evidence type="ECO:0000256" key="4">
    <source>
        <dbReference type="ARBA" id="ARBA00022801"/>
    </source>
</evidence>
<dbReference type="Gene3D" id="3.90.70.130">
    <property type="match status" value="1"/>
</dbReference>
<evidence type="ECO:0000256" key="3">
    <source>
        <dbReference type="ARBA" id="ARBA00022723"/>
    </source>
</evidence>
<dbReference type="InterPro" id="IPR012462">
    <property type="entry name" value="UFSP1/2_DUB_cat"/>
</dbReference>
<keyword evidence="10" id="KW-1185">Reference proteome</keyword>
<dbReference type="GO" id="GO:0046872">
    <property type="term" value="F:metal ion binding"/>
    <property type="evidence" value="ECO:0007669"/>
    <property type="project" value="UniProtKB-KW"/>
</dbReference>
<dbReference type="SUPFAM" id="SSF51197">
    <property type="entry name" value="Clavaminate synthase-like"/>
    <property type="match status" value="1"/>
</dbReference>
<protein>
    <submittedName>
        <fullName evidence="9">Lysine-specific demethylase 8</fullName>
    </submittedName>
</protein>
<feature type="domain" description="JmjC" evidence="8">
    <location>
        <begin position="448"/>
        <end position="601"/>
    </location>
</feature>
<comment type="cofactor">
    <cofactor evidence="1">
        <name>Fe(2+)</name>
        <dbReference type="ChEBI" id="CHEBI:29033"/>
    </cofactor>
</comment>
<proteinExistence type="predicted"/>
<organism evidence="9 10">
    <name type="scientific">Fasciolopsis buskii</name>
    <dbReference type="NCBI Taxonomy" id="27845"/>
    <lineage>
        <taxon>Eukaryota</taxon>
        <taxon>Metazoa</taxon>
        <taxon>Spiralia</taxon>
        <taxon>Lophotrochozoa</taxon>
        <taxon>Platyhelminthes</taxon>
        <taxon>Trematoda</taxon>
        <taxon>Digenea</taxon>
        <taxon>Plagiorchiida</taxon>
        <taxon>Echinostomata</taxon>
        <taxon>Echinostomatoidea</taxon>
        <taxon>Fasciolidae</taxon>
        <taxon>Fasciolopsis</taxon>
    </lineage>
</organism>
<dbReference type="Proteomes" id="UP000728185">
    <property type="component" value="Unassembled WGS sequence"/>
</dbReference>
<dbReference type="PROSITE" id="PS51184">
    <property type="entry name" value="JMJC"/>
    <property type="match status" value="1"/>
</dbReference>
<evidence type="ECO:0000256" key="2">
    <source>
        <dbReference type="ARBA" id="ARBA00004123"/>
    </source>
</evidence>
<keyword evidence="7" id="KW-0539">Nucleus</keyword>
<comment type="caution">
    <text evidence="9">The sequence shown here is derived from an EMBL/GenBank/DDBJ whole genome shotgun (WGS) entry which is preliminary data.</text>
</comment>
<dbReference type="InterPro" id="IPR003347">
    <property type="entry name" value="JmjC_dom"/>
</dbReference>
<dbReference type="GO" id="GO:0051864">
    <property type="term" value="F:histone H3K36 demethylase activity"/>
    <property type="evidence" value="ECO:0007669"/>
    <property type="project" value="TreeGrafter"/>
</dbReference>
<dbReference type="EMBL" id="LUCM01006696">
    <property type="protein sequence ID" value="KAA0190914.1"/>
    <property type="molecule type" value="Genomic_DNA"/>
</dbReference>
<evidence type="ECO:0000313" key="9">
    <source>
        <dbReference type="EMBL" id="KAA0190914.1"/>
    </source>
</evidence>
<sequence length="601" mass="67907">MWQGEIPAQRLPSITDIQSSLSRAGDKPKSFVGSRQWIGSLELSFCIDEMYGIQCRLLPVAQGSQMTSTAAAILSQHFASGGGPVMVGGGQLAHTIIGVQVPDTSIHDLKSSPTRYLILDPHYTGPMGNLKQILDKGWCGWKDESFWKTTVHYNLCFLPPINTSSKLFDLVPTTESLQKLLTSLQKDIENGVLDDLNQMLTHFTAKVISPGEFQHVSEYVLEYIWEKLHSGHWKNVHHCWRIAYAFIRILRGLYVLVHESDALSSHIPLKLALVEFDYSLLLGYPILDSLATRLASATHELIEDVHSEGLKAKRPKLDDPMDISPVGLDAFDLGSRPIFSLQRIDRPSLERFFQLMVLGKPFIVTGAMEFWPACLSSSDRRWSVESWQRRAGNRTVPIEIGSRYTDENWGQELMTINEFVDRYMTIPIESNEGENRQLGYLAQHQLFLQIPELGEDVFTPDYCMVTGKEECVEVTVDSNVWFGPAGTVSPLHHDSDRSNLLAQVRGCKYVILYTADQTTAVYPHTDQMLCNTSQVDAEHPDLLRFPDFNDAKGFHGVLGPCEMLYIPPRCWHYIRALSASMSVNFWWDVSDEFIPPWPVSN</sequence>
<evidence type="ECO:0000256" key="6">
    <source>
        <dbReference type="ARBA" id="ARBA00023004"/>
    </source>
</evidence>
<name>A0A8E0RXM1_9TREM</name>
<dbReference type="InterPro" id="IPR041667">
    <property type="entry name" value="Cupin_8"/>
</dbReference>
<gene>
    <name evidence="9" type="ORF">FBUS_07406</name>
</gene>
<evidence type="ECO:0000256" key="7">
    <source>
        <dbReference type="ARBA" id="ARBA00023242"/>
    </source>
</evidence>
<reference evidence="9" key="1">
    <citation type="submission" date="2019-05" db="EMBL/GenBank/DDBJ databases">
        <title>Annotation for the trematode Fasciolopsis buski.</title>
        <authorList>
            <person name="Choi Y.-J."/>
        </authorList>
    </citation>
    <scope>NUCLEOTIDE SEQUENCE</scope>
    <source>
        <strain evidence="9">HT</strain>
        <tissue evidence="9">Whole worm</tissue>
    </source>
</reference>
<accession>A0A8E0RXM1</accession>
<dbReference type="PANTHER" id="PTHR12461:SF106">
    <property type="entry name" value="BIFUNCTIONAL PEPTIDASE AND ARGINYL-HYDROXYLASE JMJD5"/>
    <property type="match status" value="1"/>
</dbReference>
<keyword evidence="4" id="KW-0378">Hydrolase</keyword>
<dbReference type="Pfam" id="PF13621">
    <property type="entry name" value="Cupin_8"/>
    <property type="match status" value="1"/>
</dbReference>
<keyword evidence="6" id="KW-0408">Iron</keyword>
<dbReference type="PANTHER" id="PTHR12461">
    <property type="entry name" value="HYPOXIA-INDUCIBLE FACTOR 1 ALPHA INHIBITOR-RELATED"/>
    <property type="match status" value="1"/>
</dbReference>
<evidence type="ECO:0000256" key="5">
    <source>
        <dbReference type="ARBA" id="ARBA00023002"/>
    </source>
</evidence>
<evidence type="ECO:0000256" key="1">
    <source>
        <dbReference type="ARBA" id="ARBA00001954"/>
    </source>
</evidence>
<evidence type="ECO:0000313" key="10">
    <source>
        <dbReference type="Proteomes" id="UP000728185"/>
    </source>
</evidence>
<dbReference type="GO" id="GO:0005634">
    <property type="term" value="C:nucleus"/>
    <property type="evidence" value="ECO:0007669"/>
    <property type="project" value="UniProtKB-SubCell"/>
</dbReference>
<dbReference type="GO" id="GO:0016787">
    <property type="term" value="F:hydrolase activity"/>
    <property type="evidence" value="ECO:0007669"/>
    <property type="project" value="UniProtKB-KW"/>
</dbReference>
<keyword evidence="3" id="KW-0479">Metal-binding</keyword>
<dbReference type="SMART" id="SM00558">
    <property type="entry name" value="JmjC"/>
    <property type="match status" value="1"/>
</dbReference>
<dbReference type="OrthoDB" id="47172at2759"/>
<dbReference type="Pfam" id="PF07910">
    <property type="entry name" value="Peptidase_C78"/>
    <property type="match status" value="1"/>
</dbReference>
<dbReference type="Gene3D" id="2.60.120.650">
    <property type="entry name" value="Cupin"/>
    <property type="match status" value="1"/>
</dbReference>